<gene>
    <name evidence="5" type="ORF">DILT_LOCUS10744</name>
</gene>
<accession>A0A3P7LV57</accession>
<dbReference type="GO" id="GO:0007165">
    <property type="term" value="P:signal transduction"/>
    <property type="evidence" value="ECO:0007669"/>
    <property type="project" value="InterPro"/>
</dbReference>
<evidence type="ECO:0000313" key="5">
    <source>
        <dbReference type="EMBL" id="VDN14913.1"/>
    </source>
</evidence>
<dbReference type="EMBL" id="UYRU01060759">
    <property type="protein sequence ID" value="VDN14913.1"/>
    <property type="molecule type" value="Genomic_DNA"/>
</dbReference>
<proteinExistence type="predicted"/>
<dbReference type="GO" id="GO:0046872">
    <property type="term" value="F:metal ion binding"/>
    <property type="evidence" value="ECO:0007669"/>
    <property type="project" value="UniProtKB-KW"/>
</dbReference>
<evidence type="ECO:0000256" key="2">
    <source>
        <dbReference type="ARBA" id="ARBA00022801"/>
    </source>
</evidence>
<feature type="domain" description="PDEase" evidence="4">
    <location>
        <begin position="1"/>
        <end position="101"/>
    </location>
</feature>
<dbReference type="Gene3D" id="1.10.1300.10">
    <property type="entry name" value="3'5'-cyclic nucleotide phosphodiesterase, catalytic domain"/>
    <property type="match status" value="1"/>
</dbReference>
<keyword evidence="1 3" id="KW-0479">Metal-binding</keyword>
<sequence length="108" mass="12621">MVHCADLSNTAKPLDLYTRWMNRLMEEFFLQGDRERAAGLDISPMCDRQTATVEKSQVSFIDFISHPLWETWSDLVHPAAQGILELLEYNRNWYFNLIHSEDKADDSN</sequence>
<dbReference type="PANTHER" id="PTHR11347">
    <property type="entry name" value="CYCLIC NUCLEOTIDE PHOSPHODIESTERASE"/>
    <property type="match status" value="1"/>
</dbReference>
<dbReference type="InterPro" id="IPR036971">
    <property type="entry name" value="PDEase_catalytic_dom_sf"/>
</dbReference>
<protein>
    <recommendedName>
        <fullName evidence="4">PDEase domain-containing protein</fullName>
    </recommendedName>
</protein>
<dbReference type="SUPFAM" id="SSF109604">
    <property type="entry name" value="HD-domain/PDEase-like"/>
    <property type="match status" value="1"/>
</dbReference>
<evidence type="ECO:0000256" key="3">
    <source>
        <dbReference type="PIRSR" id="PIRSR623088-3"/>
    </source>
</evidence>
<feature type="binding site" evidence="3">
    <location>
        <position position="6"/>
    </location>
    <ligand>
        <name>Zn(2+)</name>
        <dbReference type="ChEBI" id="CHEBI:29105"/>
        <label>1</label>
    </ligand>
</feature>
<evidence type="ECO:0000256" key="1">
    <source>
        <dbReference type="ARBA" id="ARBA00022723"/>
    </source>
</evidence>
<dbReference type="OrthoDB" id="189220at2759"/>
<evidence type="ECO:0000313" key="6">
    <source>
        <dbReference type="Proteomes" id="UP000281553"/>
    </source>
</evidence>
<dbReference type="Proteomes" id="UP000281553">
    <property type="component" value="Unassembled WGS sequence"/>
</dbReference>
<keyword evidence="6" id="KW-1185">Reference proteome</keyword>
<keyword evidence="2" id="KW-0378">Hydrolase</keyword>
<organism evidence="5 6">
    <name type="scientific">Dibothriocephalus latus</name>
    <name type="common">Fish tapeworm</name>
    <name type="synonym">Diphyllobothrium latum</name>
    <dbReference type="NCBI Taxonomy" id="60516"/>
    <lineage>
        <taxon>Eukaryota</taxon>
        <taxon>Metazoa</taxon>
        <taxon>Spiralia</taxon>
        <taxon>Lophotrochozoa</taxon>
        <taxon>Platyhelminthes</taxon>
        <taxon>Cestoda</taxon>
        <taxon>Eucestoda</taxon>
        <taxon>Diphyllobothriidea</taxon>
        <taxon>Diphyllobothriidae</taxon>
        <taxon>Dibothriocephalus</taxon>
    </lineage>
</organism>
<dbReference type="AlphaFoldDB" id="A0A3P7LV57"/>
<dbReference type="GO" id="GO:0004114">
    <property type="term" value="F:3',5'-cyclic-nucleotide phosphodiesterase activity"/>
    <property type="evidence" value="ECO:0007669"/>
    <property type="project" value="InterPro"/>
</dbReference>
<dbReference type="InterPro" id="IPR023088">
    <property type="entry name" value="PDEase"/>
</dbReference>
<name>A0A3P7LV57_DIBLA</name>
<dbReference type="Pfam" id="PF00233">
    <property type="entry name" value="PDEase_I"/>
    <property type="match status" value="1"/>
</dbReference>
<dbReference type="PRINTS" id="PR00387">
    <property type="entry name" value="PDIESTERASE1"/>
</dbReference>
<dbReference type="InterPro" id="IPR002073">
    <property type="entry name" value="PDEase_catalytic_dom"/>
</dbReference>
<reference evidence="5 6" key="1">
    <citation type="submission" date="2018-11" db="EMBL/GenBank/DDBJ databases">
        <authorList>
            <consortium name="Pathogen Informatics"/>
        </authorList>
    </citation>
    <scope>NUCLEOTIDE SEQUENCE [LARGE SCALE GENOMIC DNA]</scope>
</reference>
<evidence type="ECO:0000259" key="4">
    <source>
        <dbReference type="PROSITE" id="PS51845"/>
    </source>
</evidence>
<dbReference type="PROSITE" id="PS51845">
    <property type="entry name" value="PDEASE_I_2"/>
    <property type="match status" value="1"/>
</dbReference>